<keyword evidence="3" id="KW-1185">Reference proteome</keyword>
<evidence type="ECO:0000313" key="3">
    <source>
        <dbReference type="Proteomes" id="UP000091918"/>
    </source>
</evidence>
<comment type="caution">
    <text evidence="2">The sequence shown here is derived from an EMBL/GenBank/DDBJ whole genome shotgun (WGS) entry which is preliminary data.</text>
</comment>
<reference evidence="2 3" key="1">
    <citation type="submission" date="2015-07" db="EMBL/GenBank/DDBJ databases">
        <title>Emmonsia species relationships and genome sequence.</title>
        <authorList>
            <person name="Cuomo C.A."/>
            <person name="Schwartz I.S."/>
            <person name="Kenyon C."/>
            <person name="de Hoog G.S."/>
            <person name="Govender N.P."/>
            <person name="Botha A."/>
            <person name="Moreno L."/>
            <person name="de Vries M."/>
            <person name="Munoz J.F."/>
            <person name="Stielow J.B."/>
        </authorList>
    </citation>
    <scope>NUCLEOTIDE SEQUENCE [LARGE SCALE GENOMIC DNA]</scope>
    <source>
        <strain evidence="2 3">CBS 136260</strain>
    </source>
</reference>
<evidence type="ECO:0000313" key="2">
    <source>
        <dbReference type="EMBL" id="OAX76899.1"/>
    </source>
</evidence>
<gene>
    <name evidence="2" type="ORF">ACJ72_08808</name>
</gene>
<organism evidence="2 3">
    <name type="scientific">Emergomyces africanus</name>
    <dbReference type="NCBI Taxonomy" id="1955775"/>
    <lineage>
        <taxon>Eukaryota</taxon>
        <taxon>Fungi</taxon>
        <taxon>Dikarya</taxon>
        <taxon>Ascomycota</taxon>
        <taxon>Pezizomycotina</taxon>
        <taxon>Eurotiomycetes</taxon>
        <taxon>Eurotiomycetidae</taxon>
        <taxon>Onygenales</taxon>
        <taxon>Ajellomycetaceae</taxon>
        <taxon>Emergomyces</taxon>
    </lineage>
</organism>
<protein>
    <submittedName>
        <fullName evidence="2">Uncharacterized protein</fullName>
    </submittedName>
</protein>
<name>A0A1B7NJ53_9EURO</name>
<sequence length="106" mass="11848">MLNGDDEEAVAGIGDTGQSIVPRQKRTNDSETTARLDERRVGRQLRCQEEVAKSKHQECQIESDEHETECHGGFECADKEDGCENPPTLKSVGKVRSVYGYMLYSI</sequence>
<dbReference type="AlphaFoldDB" id="A0A1B7NJ53"/>
<proteinExistence type="predicted"/>
<accession>A0A1B7NJ53</accession>
<dbReference type="Proteomes" id="UP000091918">
    <property type="component" value="Unassembled WGS sequence"/>
</dbReference>
<evidence type="ECO:0000256" key="1">
    <source>
        <dbReference type="SAM" id="MobiDB-lite"/>
    </source>
</evidence>
<dbReference type="EMBL" id="LGUA01004124">
    <property type="protein sequence ID" value="OAX76899.1"/>
    <property type="molecule type" value="Genomic_DNA"/>
</dbReference>
<feature type="region of interest" description="Disordered" evidence="1">
    <location>
        <begin position="1"/>
        <end position="37"/>
    </location>
</feature>
<feature type="compositionally biased region" description="Basic and acidic residues" evidence="1">
    <location>
        <begin position="26"/>
        <end position="37"/>
    </location>
</feature>